<dbReference type="CDD" id="cd00192">
    <property type="entry name" value="PTKc"/>
    <property type="match status" value="1"/>
</dbReference>
<proteinExistence type="predicted"/>
<dbReference type="InterPro" id="IPR000719">
    <property type="entry name" value="Prot_kinase_dom"/>
</dbReference>
<evidence type="ECO:0000256" key="2">
    <source>
        <dbReference type="ARBA" id="ARBA00022692"/>
    </source>
</evidence>
<dbReference type="GO" id="GO:0005886">
    <property type="term" value="C:plasma membrane"/>
    <property type="evidence" value="ECO:0007669"/>
    <property type="project" value="TreeGrafter"/>
</dbReference>
<evidence type="ECO:0000256" key="6">
    <source>
        <dbReference type="PROSITE-ProRule" id="PRU10141"/>
    </source>
</evidence>
<dbReference type="Gene3D" id="3.40.50.2300">
    <property type="match status" value="2"/>
</dbReference>
<dbReference type="InterPro" id="IPR017441">
    <property type="entry name" value="Protein_kinase_ATP_BS"/>
</dbReference>
<dbReference type="Gene3D" id="1.10.510.10">
    <property type="entry name" value="Transferase(Phosphotransferase) domain 1"/>
    <property type="match status" value="1"/>
</dbReference>
<reference evidence="10 11" key="1">
    <citation type="journal article" date="2007" name="Nature">
        <title>Evolution of genes and genomes on the Drosophila phylogeny.</title>
        <authorList>
            <consortium name="Drosophila 12 Genomes Consortium"/>
            <person name="Clark A.G."/>
            <person name="Eisen M.B."/>
            <person name="Smith D.R."/>
            <person name="Bergman C.M."/>
            <person name="Oliver B."/>
            <person name="Markow T.A."/>
            <person name="Kaufman T.C."/>
            <person name="Kellis M."/>
            <person name="Gelbart W."/>
            <person name="Iyer V.N."/>
            <person name="Pollard D.A."/>
            <person name="Sackton T.B."/>
            <person name="Larracuente A.M."/>
            <person name="Singh N.D."/>
            <person name="Abad J.P."/>
            <person name="Abt D.N."/>
            <person name="Adryan B."/>
            <person name="Aguade M."/>
            <person name="Akashi H."/>
            <person name="Anderson W.W."/>
            <person name="Aquadro C.F."/>
            <person name="Ardell D.H."/>
            <person name="Arguello R."/>
            <person name="Artieri C.G."/>
            <person name="Barbash D.A."/>
            <person name="Barker D."/>
            <person name="Barsanti P."/>
            <person name="Batterham P."/>
            <person name="Batzoglou S."/>
            <person name="Begun D."/>
            <person name="Bhutkar A."/>
            <person name="Blanco E."/>
            <person name="Bosak S.A."/>
            <person name="Bradley R.K."/>
            <person name="Brand A.D."/>
            <person name="Brent M.R."/>
            <person name="Brooks A.N."/>
            <person name="Brown R.H."/>
            <person name="Butlin R.K."/>
            <person name="Caggese C."/>
            <person name="Calvi B.R."/>
            <person name="Bernardo de Carvalho A."/>
            <person name="Caspi A."/>
            <person name="Castrezana S."/>
            <person name="Celniker S.E."/>
            <person name="Chang J.L."/>
            <person name="Chapple C."/>
            <person name="Chatterji S."/>
            <person name="Chinwalla A."/>
            <person name="Civetta A."/>
            <person name="Clifton S.W."/>
            <person name="Comeron J.M."/>
            <person name="Costello J.C."/>
            <person name="Coyne J.A."/>
            <person name="Daub J."/>
            <person name="David R.G."/>
            <person name="Delcher A.L."/>
            <person name="Delehaunty K."/>
            <person name="Do C.B."/>
            <person name="Ebling H."/>
            <person name="Edwards K."/>
            <person name="Eickbush T."/>
            <person name="Evans J.D."/>
            <person name="Filipski A."/>
            <person name="Findeiss S."/>
            <person name="Freyhult E."/>
            <person name="Fulton L."/>
            <person name="Fulton R."/>
            <person name="Garcia A.C."/>
            <person name="Gardiner A."/>
            <person name="Garfield D.A."/>
            <person name="Garvin B.E."/>
            <person name="Gibson G."/>
            <person name="Gilbert D."/>
            <person name="Gnerre S."/>
            <person name="Godfrey J."/>
            <person name="Good R."/>
            <person name="Gotea V."/>
            <person name="Gravely B."/>
            <person name="Greenberg A.J."/>
            <person name="Griffiths-Jones S."/>
            <person name="Gross S."/>
            <person name="Guigo R."/>
            <person name="Gustafson E.A."/>
            <person name="Haerty W."/>
            <person name="Hahn M.W."/>
            <person name="Halligan D.L."/>
            <person name="Halpern A.L."/>
            <person name="Halter G.M."/>
            <person name="Han M.V."/>
            <person name="Heger A."/>
            <person name="Hillier L."/>
            <person name="Hinrichs A.S."/>
            <person name="Holmes I."/>
            <person name="Hoskins R.A."/>
            <person name="Hubisz M.J."/>
            <person name="Hultmark D."/>
            <person name="Huntley M.A."/>
            <person name="Jaffe D.B."/>
            <person name="Jagadeeshan S."/>
            <person name="Jeck W.R."/>
            <person name="Johnson J."/>
            <person name="Jones C.D."/>
            <person name="Jordan W.C."/>
            <person name="Karpen G.H."/>
            <person name="Kataoka E."/>
            <person name="Keightley P.D."/>
            <person name="Kheradpour P."/>
            <person name="Kirkness E.F."/>
            <person name="Koerich L.B."/>
            <person name="Kristiansen K."/>
            <person name="Kudrna D."/>
            <person name="Kulathinal R.J."/>
            <person name="Kumar S."/>
            <person name="Kwok R."/>
            <person name="Lander E."/>
            <person name="Langley C.H."/>
            <person name="Lapoint R."/>
            <person name="Lazzaro B.P."/>
            <person name="Lee S.J."/>
            <person name="Levesque L."/>
            <person name="Li R."/>
            <person name="Lin C.F."/>
            <person name="Lin M.F."/>
            <person name="Lindblad-Toh K."/>
            <person name="Llopart A."/>
            <person name="Long M."/>
            <person name="Low L."/>
            <person name="Lozovsky E."/>
            <person name="Lu J."/>
            <person name="Luo M."/>
            <person name="Machado C.A."/>
            <person name="Makalowski W."/>
            <person name="Marzo M."/>
            <person name="Matsuda M."/>
            <person name="Matzkin L."/>
            <person name="McAllister B."/>
            <person name="McBride C.S."/>
            <person name="McKernan B."/>
            <person name="McKernan K."/>
            <person name="Mendez-Lago M."/>
            <person name="Minx P."/>
            <person name="Mollenhauer M.U."/>
            <person name="Montooth K."/>
            <person name="Mount S.M."/>
            <person name="Mu X."/>
            <person name="Myers E."/>
            <person name="Negre B."/>
            <person name="Newfeld S."/>
            <person name="Nielsen R."/>
            <person name="Noor M.A."/>
            <person name="O'Grady P."/>
            <person name="Pachter L."/>
            <person name="Papaceit M."/>
            <person name="Parisi M.J."/>
            <person name="Parisi M."/>
            <person name="Parts L."/>
            <person name="Pedersen J.S."/>
            <person name="Pesole G."/>
            <person name="Phillippy A.M."/>
            <person name="Ponting C.P."/>
            <person name="Pop M."/>
            <person name="Porcelli D."/>
            <person name="Powell J.R."/>
            <person name="Prohaska S."/>
            <person name="Pruitt K."/>
            <person name="Puig M."/>
            <person name="Quesneville H."/>
            <person name="Ram K.R."/>
            <person name="Rand D."/>
            <person name="Rasmussen M.D."/>
            <person name="Reed L.K."/>
            <person name="Reenan R."/>
            <person name="Reily A."/>
            <person name="Remington K.A."/>
            <person name="Rieger T.T."/>
            <person name="Ritchie M.G."/>
            <person name="Robin C."/>
            <person name="Rogers Y.H."/>
            <person name="Rohde C."/>
            <person name="Rozas J."/>
            <person name="Rubenfield M.J."/>
            <person name="Ruiz A."/>
            <person name="Russo S."/>
            <person name="Salzberg S.L."/>
            <person name="Sanchez-Gracia A."/>
            <person name="Saranga D.J."/>
            <person name="Sato H."/>
            <person name="Schaeffer S.W."/>
            <person name="Schatz M.C."/>
            <person name="Schlenke T."/>
            <person name="Schwartz R."/>
            <person name="Segarra C."/>
            <person name="Singh R.S."/>
            <person name="Sirot L."/>
            <person name="Sirota M."/>
            <person name="Sisneros N.B."/>
            <person name="Smith C.D."/>
            <person name="Smith T.F."/>
            <person name="Spieth J."/>
            <person name="Stage D.E."/>
            <person name="Stark A."/>
            <person name="Stephan W."/>
            <person name="Strausberg R.L."/>
            <person name="Strempel S."/>
            <person name="Sturgill D."/>
            <person name="Sutton G."/>
            <person name="Sutton G.G."/>
            <person name="Tao W."/>
            <person name="Teichmann S."/>
            <person name="Tobari Y.N."/>
            <person name="Tomimura Y."/>
            <person name="Tsolas J.M."/>
            <person name="Valente V.L."/>
            <person name="Venter E."/>
            <person name="Venter J.C."/>
            <person name="Vicario S."/>
            <person name="Vieira F.G."/>
            <person name="Vilella A.J."/>
            <person name="Villasante A."/>
            <person name="Walenz B."/>
            <person name="Wang J."/>
            <person name="Wasserman M."/>
            <person name="Watts T."/>
            <person name="Wilson D."/>
            <person name="Wilson R.K."/>
            <person name="Wing R.A."/>
            <person name="Wolfner M.F."/>
            <person name="Wong A."/>
            <person name="Wong G.K."/>
            <person name="Wu C.I."/>
            <person name="Wu G."/>
            <person name="Yamamoto D."/>
            <person name="Yang H.P."/>
            <person name="Yang S.P."/>
            <person name="Yorke J.A."/>
            <person name="Yoshida K."/>
            <person name="Zdobnov E."/>
            <person name="Zhang P."/>
            <person name="Zhang Y."/>
            <person name="Zimin A.V."/>
            <person name="Baldwin J."/>
            <person name="Abdouelleil A."/>
            <person name="Abdulkadir J."/>
            <person name="Abebe A."/>
            <person name="Abera B."/>
            <person name="Abreu J."/>
            <person name="Acer S.C."/>
            <person name="Aftuck L."/>
            <person name="Alexander A."/>
            <person name="An P."/>
            <person name="Anderson E."/>
            <person name="Anderson S."/>
            <person name="Arachi H."/>
            <person name="Azer M."/>
            <person name="Bachantsang P."/>
            <person name="Barry A."/>
            <person name="Bayul T."/>
            <person name="Berlin A."/>
            <person name="Bessette D."/>
            <person name="Bloom T."/>
            <person name="Blye J."/>
            <person name="Boguslavskiy L."/>
            <person name="Bonnet C."/>
            <person name="Boukhgalter B."/>
            <person name="Bourzgui I."/>
            <person name="Brown A."/>
            <person name="Cahill P."/>
            <person name="Channer S."/>
            <person name="Cheshatsang Y."/>
            <person name="Chuda L."/>
            <person name="Citroen M."/>
            <person name="Collymore A."/>
            <person name="Cooke P."/>
            <person name="Costello M."/>
            <person name="D'Aco K."/>
            <person name="Daza R."/>
            <person name="De Haan G."/>
            <person name="DeGray S."/>
            <person name="DeMaso C."/>
            <person name="Dhargay N."/>
            <person name="Dooley K."/>
            <person name="Dooley E."/>
            <person name="Doricent M."/>
            <person name="Dorje P."/>
            <person name="Dorjee K."/>
            <person name="Dupes A."/>
            <person name="Elong R."/>
            <person name="Falk J."/>
            <person name="Farina A."/>
            <person name="Faro S."/>
            <person name="Ferguson D."/>
            <person name="Fisher S."/>
            <person name="Foley C.D."/>
            <person name="Franke A."/>
            <person name="Friedrich D."/>
            <person name="Gadbois L."/>
            <person name="Gearin G."/>
            <person name="Gearin C.R."/>
            <person name="Giannoukos G."/>
            <person name="Goode T."/>
            <person name="Graham J."/>
            <person name="Grandbois E."/>
            <person name="Grewal S."/>
            <person name="Gyaltsen K."/>
            <person name="Hafez N."/>
            <person name="Hagos B."/>
            <person name="Hall J."/>
            <person name="Henson C."/>
            <person name="Hollinger A."/>
            <person name="Honan T."/>
            <person name="Huard M.D."/>
            <person name="Hughes L."/>
            <person name="Hurhula B."/>
            <person name="Husby M.E."/>
            <person name="Kamat A."/>
            <person name="Kanga B."/>
            <person name="Kashin S."/>
            <person name="Khazanovich D."/>
            <person name="Kisner P."/>
            <person name="Lance K."/>
            <person name="Lara M."/>
            <person name="Lee W."/>
            <person name="Lennon N."/>
            <person name="Letendre F."/>
            <person name="LeVine R."/>
            <person name="Lipovsky A."/>
            <person name="Liu X."/>
            <person name="Liu J."/>
            <person name="Liu S."/>
            <person name="Lokyitsang T."/>
            <person name="Lokyitsang Y."/>
            <person name="Lubonja R."/>
            <person name="Lui A."/>
            <person name="MacDonald P."/>
            <person name="Magnisalis V."/>
            <person name="Maru K."/>
            <person name="Matthews C."/>
            <person name="McCusker W."/>
            <person name="McDonough S."/>
            <person name="Mehta T."/>
            <person name="Meldrim J."/>
            <person name="Meneus L."/>
            <person name="Mihai O."/>
            <person name="Mihalev A."/>
            <person name="Mihova T."/>
            <person name="Mittelman R."/>
            <person name="Mlenga V."/>
            <person name="Montmayeur A."/>
            <person name="Mulrain L."/>
            <person name="Navidi A."/>
            <person name="Naylor J."/>
            <person name="Negash T."/>
            <person name="Nguyen T."/>
            <person name="Nguyen N."/>
            <person name="Nicol R."/>
            <person name="Norbu C."/>
            <person name="Norbu N."/>
            <person name="Novod N."/>
            <person name="O'Neill B."/>
            <person name="Osman S."/>
            <person name="Markiewicz E."/>
            <person name="Oyono O.L."/>
            <person name="Patti C."/>
            <person name="Phunkhang P."/>
            <person name="Pierre F."/>
            <person name="Priest M."/>
            <person name="Raghuraman S."/>
            <person name="Rege F."/>
            <person name="Reyes R."/>
            <person name="Rise C."/>
            <person name="Rogov P."/>
            <person name="Ross K."/>
            <person name="Ryan E."/>
            <person name="Settipalli S."/>
            <person name="Shea T."/>
            <person name="Sherpa N."/>
            <person name="Shi L."/>
            <person name="Shih D."/>
            <person name="Sparrow T."/>
            <person name="Spaulding J."/>
            <person name="Stalker J."/>
            <person name="Stange-Thomann N."/>
            <person name="Stavropoulos S."/>
            <person name="Stone C."/>
            <person name="Strader C."/>
            <person name="Tesfaye S."/>
            <person name="Thomson T."/>
            <person name="Thoulutsang Y."/>
            <person name="Thoulutsang D."/>
            <person name="Topham K."/>
            <person name="Topping I."/>
            <person name="Tsamla T."/>
            <person name="Vassiliev H."/>
            <person name="Vo A."/>
            <person name="Wangchuk T."/>
            <person name="Wangdi T."/>
            <person name="Weiand M."/>
            <person name="Wilkinson J."/>
            <person name="Wilson A."/>
            <person name="Yadav S."/>
            <person name="Young G."/>
            <person name="Yu Q."/>
            <person name="Zembek L."/>
            <person name="Zhong D."/>
            <person name="Zimmer A."/>
            <person name="Zwirko Z."/>
            <person name="Jaffe D.B."/>
            <person name="Alvarez P."/>
            <person name="Brockman W."/>
            <person name="Butler J."/>
            <person name="Chin C."/>
            <person name="Gnerre S."/>
            <person name="Grabherr M."/>
            <person name="Kleber M."/>
            <person name="Mauceli E."/>
            <person name="MacCallum I."/>
        </authorList>
    </citation>
    <scope>NUCLEOTIDE SEQUENCE [LARGE SCALE GENOMIC DNA]</scope>
    <source>
        <strain evidence="11">Tucson 14030-0811.24</strain>
    </source>
</reference>
<dbReference type="Pfam" id="PF07714">
    <property type="entry name" value="PK_Tyr_Ser-Thr"/>
    <property type="match status" value="1"/>
</dbReference>
<keyword evidence="4 8" id="KW-0472">Membrane</keyword>
<dbReference type="PROSITE" id="PS50011">
    <property type="entry name" value="PROTEIN_KINASE_DOM"/>
    <property type="match status" value="1"/>
</dbReference>
<dbReference type="PRINTS" id="PR01176">
    <property type="entry name" value="GABABRECEPTR"/>
</dbReference>
<feature type="binding site" evidence="6">
    <location>
        <position position="734"/>
    </location>
    <ligand>
        <name>ATP</name>
        <dbReference type="ChEBI" id="CHEBI:30616"/>
    </ligand>
</feature>
<dbReference type="Pfam" id="PF01094">
    <property type="entry name" value="ANF_receptor"/>
    <property type="match status" value="1"/>
</dbReference>
<evidence type="ECO:0000313" key="10">
    <source>
        <dbReference type="EMBL" id="KRG00335.1"/>
    </source>
</evidence>
<dbReference type="SMR" id="A0A0Q9WW41"/>
<dbReference type="InterPro" id="IPR011009">
    <property type="entry name" value="Kinase-like_dom_sf"/>
</dbReference>
<keyword evidence="6" id="KW-0067">ATP-binding</keyword>
<dbReference type="GO" id="GO:0043235">
    <property type="term" value="C:receptor complex"/>
    <property type="evidence" value="ECO:0007669"/>
    <property type="project" value="TreeGrafter"/>
</dbReference>
<feature type="transmembrane region" description="Helical" evidence="8">
    <location>
        <begin position="636"/>
        <end position="659"/>
    </location>
</feature>
<comment type="catalytic activity">
    <reaction evidence="5">
        <text>L-tyrosyl-[protein] + ATP = O-phospho-L-tyrosyl-[protein] + ADP + H(+)</text>
        <dbReference type="Rhea" id="RHEA:10596"/>
        <dbReference type="Rhea" id="RHEA-COMP:10136"/>
        <dbReference type="Rhea" id="RHEA-COMP:20101"/>
        <dbReference type="ChEBI" id="CHEBI:15378"/>
        <dbReference type="ChEBI" id="CHEBI:30616"/>
        <dbReference type="ChEBI" id="CHEBI:46858"/>
        <dbReference type="ChEBI" id="CHEBI:61978"/>
        <dbReference type="ChEBI" id="CHEBI:456216"/>
        <dbReference type="EC" id="2.7.10.1"/>
    </reaction>
</comment>
<dbReference type="InParanoid" id="A0A0Q9WW41"/>
<evidence type="ECO:0000256" key="7">
    <source>
        <dbReference type="SAM" id="MobiDB-lite"/>
    </source>
</evidence>
<dbReference type="GO" id="GO:0004714">
    <property type="term" value="F:transmembrane receptor protein tyrosine kinase activity"/>
    <property type="evidence" value="ECO:0007669"/>
    <property type="project" value="UniProtKB-EC"/>
</dbReference>
<dbReference type="SUPFAM" id="SSF56112">
    <property type="entry name" value="Protein kinase-like (PK-like)"/>
    <property type="match status" value="1"/>
</dbReference>
<dbReference type="CDD" id="cd06366">
    <property type="entry name" value="PBP1_GABAb_receptor"/>
    <property type="match status" value="1"/>
</dbReference>
<gene>
    <name evidence="10" type="primary">Dwil\GK27004</name>
    <name evidence="10" type="ORF">Dwil_GK27004</name>
</gene>
<dbReference type="PANTHER" id="PTHR24416:SF489">
    <property type="entry name" value="PROTEIN KINASE DOMAIN-CONTAINING PROTEIN"/>
    <property type="match status" value="1"/>
</dbReference>
<dbReference type="Gene3D" id="3.30.200.20">
    <property type="entry name" value="Phosphorylase Kinase, domain 1"/>
    <property type="match status" value="1"/>
</dbReference>
<evidence type="ECO:0000259" key="9">
    <source>
        <dbReference type="PROSITE" id="PS50011"/>
    </source>
</evidence>
<keyword evidence="2 8" id="KW-0812">Transmembrane</keyword>
<dbReference type="InterPro" id="IPR001828">
    <property type="entry name" value="ANF_lig-bd_rcpt"/>
</dbReference>
<dbReference type="SMART" id="SM00219">
    <property type="entry name" value="TyrKc"/>
    <property type="match status" value="1"/>
</dbReference>
<dbReference type="InterPro" id="IPR008266">
    <property type="entry name" value="Tyr_kinase_AS"/>
</dbReference>
<evidence type="ECO:0000256" key="4">
    <source>
        <dbReference type="ARBA" id="ARBA00023136"/>
    </source>
</evidence>
<dbReference type="PRINTS" id="PR00109">
    <property type="entry name" value="TYRKINASE"/>
</dbReference>
<evidence type="ECO:0000256" key="3">
    <source>
        <dbReference type="ARBA" id="ARBA00022989"/>
    </source>
</evidence>
<protein>
    <recommendedName>
        <fullName evidence="9">Protein kinase domain-containing protein</fullName>
    </recommendedName>
</protein>
<dbReference type="EMBL" id="CH964289">
    <property type="protein sequence ID" value="KRG00335.1"/>
    <property type="molecule type" value="Genomic_DNA"/>
</dbReference>
<comment type="subcellular location">
    <subcellularLocation>
        <location evidence="1">Membrane</location>
        <topology evidence="1">Single-pass membrane protein</topology>
    </subcellularLocation>
</comment>
<dbReference type="STRING" id="7260.A0A0Q9WW41"/>
<organism evidence="10 11">
    <name type="scientific">Drosophila willistoni</name>
    <name type="common">Fruit fly</name>
    <dbReference type="NCBI Taxonomy" id="7260"/>
    <lineage>
        <taxon>Eukaryota</taxon>
        <taxon>Metazoa</taxon>
        <taxon>Ecdysozoa</taxon>
        <taxon>Arthropoda</taxon>
        <taxon>Hexapoda</taxon>
        <taxon>Insecta</taxon>
        <taxon>Pterygota</taxon>
        <taxon>Neoptera</taxon>
        <taxon>Endopterygota</taxon>
        <taxon>Diptera</taxon>
        <taxon>Brachycera</taxon>
        <taxon>Muscomorpha</taxon>
        <taxon>Ephydroidea</taxon>
        <taxon>Drosophilidae</taxon>
        <taxon>Drosophila</taxon>
        <taxon>Sophophora</taxon>
    </lineage>
</organism>
<dbReference type="InterPro" id="IPR020635">
    <property type="entry name" value="Tyr_kinase_cat_dom"/>
</dbReference>
<evidence type="ECO:0000256" key="8">
    <source>
        <dbReference type="SAM" id="Phobius"/>
    </source>
</evidence>
<feature type="domain" description="Protein kinase" evidence="9">
    <location>
        <begin position="702"/>
        <end position="977"/>
    </location>
</feature>
<dbReference type="InterPro" id="IPR050122">
    <property type="entry name" value="RTK"/>
</dbReference>
<sequence length="1044" mass="119834">MKDTTLNELFEQFKNPICAKYICATVLAEYRKDSVFIEEQLNETKSFVNVIWLGYKFKETIKRLTQLYKVKYPLYNKRFIVLHWVPSELINPSVEFAKITMPLCEDYNSLESANCKYELTPILKFYSNSLNYDKQLIHALRMFYISDQDLTEIQQGLNFQPKIKRTKEDLYNEVACNWLIKHKDVYRNWIINDFVTLYVGGIFPLNVTSQRYKNIEKAAQMAITAINNNLTILPGYKLGIWINDGACKSDMVLKEFIHYYNQPNVLGVLGPACSETVQPIAAISKHMNMMVISYSAESAAIFDREAYPYFFRTIGTDWLFIDAYLEIMKVFGWNRVAALTVEDHTTMEYTFYMESKMKNHNLTLILDRKCNTVATAIEMREHLHKLKKAQARIIFANIYGHNAAMAICEAAKLKMTQKHDYVWFFPSWVLSDLTTWRGSVNISCTASEFHNAIDGHFSVRHVPFGDRKSQMQDGQFIGTWIDTYKSNDGFVSNYAGYTYDAVWTYALAAHKLLQKNKQAVNSLRTSYVTKLFAQLIRETEFEGLSGKVSFSHGEFAGTRIIGIDILQWQNKNYSVVGSFKPRAESKETDIYVHNWLLTVNHSKIFWSNNHIPEDGTYDCNFSFLARAFQIQCETSAAIVAISTCFFFISLISLLSFLFWKHRYNRKVQYSAQIMKMFGIDLLSPSRSKHNTLDKWEIAKENVVINRRLGEGAFGMVYGGEAQLSPGAWTAVAVKTLKSGQTVEDRLDFLSEAEAMKKFNHKNIIKLLAVCVQSEPIYTIMEFMLYGDLKTYLLARRNMVNEKTTDESDISAKRLTMYSMDIAQGLAYLAKKKYVHRDIACRNCLVNAQRVVKIGDFGMARPTYESDYYRFNRKGVRKLFPVRWMPPETLTSGLFTPSSDIWSFGVVLFEVISFGSYPYQGLTNNEVLDYVKSGNTLQIPIGVKPQLKGLLKACWTQEADKRPNALEIIDYISNFPRLLTPCLDWPTAIQMSEIESDNLDLISQSSSAETKSDEKLTPIPTCSSDSISPITPDGYSIMSPLIMQK</sequence>
<accession>A0A0Q9WW41</accession>
<dbReference type="GO" id="GO:0005524">
    <property type="term" value="F:ATP binding"/>
    <property type="evidence" value="ECO:0007669"/>
    <property type="project" value="UniProtKB-UniRule"/>
</dbReference>
<evidence type="ECO:0000256" key="5">
    <source>
        <dbReference type="ARBA" id="ARBA00051243"/>
    </source>
</evidence>
<feature type="region of interest" description="Disordered" evidence="7">
    <location>
        <begin position="1004"/>
        <end position="1030"/>
    </location>
</feature>
<dbReference type="Proteomes" id="UP000007798">
    <property type="component" value="Unassembled WGS sequence"/>
</dbReference>
<keyword evidence="3 8" id="KW-1133">Transmembrane helix</keyword>
<dbReference type="GO" id="GO:0007169">
    <property type="term" value="P:cell surface receptor protein tyrosine kinase signaling pathway"/>
    <property type="evidence" value="ECO:0007669"/>
    <property type="project" value="TreeGrafter"/>
</dbReference>
<dbReference type="PROSITE" id="PS00107">
    <property type="entry name" value="PROTEIN_KINASE_ATP"/>
    <property type="match status" value="1"/>
</dbReference>
<dbReference type="InterPro" id="IPR028082">
    <property type="entry name" value="Peripla_BP_I"/>
</dbReference>
<dbReference type="OrthoDB" id="73209at2759"/>
<dbReference type="PANTHER" id="PTHR24416">
    <property type="entry name" value="TYROSINE-PROTEIN KINASE RECEPTOR"/>
    <property type="match status" value="1"/>
</dbReference>
<dbReference type="AlphaFoldDB" id="A0A0Q9WW41"/>
<feature type="compositionally biased region" description="Polar residues" evidence="7">
    <location>
        <begin position="1019"/>
        <end position="1028"/>
    </location>
</feature>
<dbReference type="FunFam" id="1.10.510.10:FF:001227">
    <property type="entry name" value="Tyrosine-protein kinase receptor"/>
    <property type="match status" value="1"/>
</dbReference>
<keyword evidence="6" id="KW-0547">Nucleotide-binding</keyword>
<name>A0A0Q9WW41_DROWI</name>
<evidence type="ECO:0000256" key="1">
    <source>
        <dbReference type="ARBA" id="ARBA00004167"/>
    </source>
</evidence>
<evidence type="ECO:0000313" key="11">
    <source>
        <dbReference type="Proteomes" id="UP000007798"/>
    </source>
</evidence>
<dbReference type="InterPro" id="IPR001245">
    <property type="entry name" value="Ser-Thr/Tyr_kinase_cat_dom"/>
</dbReference>
<dbReference type="PROSITE" id="PS00109">
    <property type="entry name" value="PROTEIN_KINASE_TYR"/>
    <property type="match status" value="1"/>
</dbReference>
<dbReference type="SUPFAM" id="SSF53822">
    <property type="entry name" value="Periplasmic binding protein-like I"/>
    <property type="match status" value="1"/>
</dbReference>
<keyword evidence="11" id="KW-1185">Reference proteome</keyword>